<keyword evidence="3" id="KW-1185">Reference proteome</keyword>
<dbReference type="InterPro" id="IPR010730">
    <property type="entry name" value="HET"/>
</dbReference>
<reference evidence="2 3" key="1">
    <citation type="submission" date="2016-05" db="EMBL/GenBank/DDBJ databases">
        <title>A degradative enzymes factory behind the ericoid mycorrhizal symbiosis.</title>
        <authorList>
            <consortium name="DOE Joint Genome Institute"/>
            <person name="Martino E."/>
            <person name="Morin E."/>
            <person name="Grelet G."/>
            <person name="Kuo A."/>
            <person name="Kohler A."/>
            <person name="Daghino S."/>
            <person name="Barry K."/>
            <person name="Choi C."/>
            <person name="Cichocki N."/>
            <person name="Clum A."/>
            <person name="Copeland A."/>
            <person name="Hainaut M."/>
            <person name="Haridas S."/>
            <person name="Labutti K."/>
            <person name="Lindquist E."/>
            <person name="Lipzen A."/>
            <person name="Khouja H.-R."/>
            <person name="Murat C."/>
            <person name="Ohm R."/>
            <person name="Olson A."/>
            <person name="Spatafora J."/>
            <person name="Veneault-Fourrey C."/>
            <person name="Henrissat B."/>
            <person name="Grigoriev I."/>
            <person name="Martin F."/>
            <person name="Perotto S."/>
        </authorList>
    </citation>
    <scope>NUCLEOTIDE SEQUENCE [LARGE SCALE GENOMIC DNA]</scope>
    <source>
        <strain evidence="2 3">UAMH 7357</strain>
    </source>
</reference>
<dbReference type="EMBL" id="KZ613485">
    <property type="protein sequence ID" value="PMD20425.1"/>
    <property type="molecule type" value="Genomic_DNA"/>
</dbReference>
<organism evidence="2 3">
    <name type="scientific">Hyaloscypha hepaticicola</name>
    <dbReference type="NCBI Taxonomy" id="2082293"/>
    <lineage>
        <taxon>Eukaryota</taxon>
        <taxon>Fungi</taxon>
        <taxon>Dikarya</taxon>
        <taxon>Ascomycota</taxon>
        <taxon>Pezizomycotina</taxon>
        <taxon>Leotiomycetes</taxon>
        <taxon>Helotiales</taxon>
        <taxon>Hyaloscyphaceae</taxon>
        <taxon>Hyaloscypha</taxon>
    </lineage>
</organism>
<accession>A0A2J6Q2C6</accession>
<dbReference type="OrthoDB" id="5362512at2759"/>
<dbReference type="Pfam" id="PF06985">
    <property type="entry name" value="HET"/>
    <property type="match status" value="1"/>
</dbReference>
<proteinExistence type="predicted"/>
<dbReference type="Proteomes" id="UP000235672">
    <property type="component" value="Unassembled WGS sequence"/>
</dbReference>
<evidence type="ECO:0000313" key="3">
    <source>
        <dbReference type="Proteomes" id="UP000235672"/>
    </source>
</evidence>
<evidence type="ECO:0000259" key="1">
    <source>
        <dbReference type="Pfam" id="PF06985"/>
    </source>
</evidence>
<protein>
    <submittedName>
        <fullName evidence="2">HET-domain-containing protein</fullName>
    </submittedName>
</protein>
<dbReference type="PANTHER" id="PTHR33112:SF10">
    <property type="entry name" value="TOL"/>
    <property type="match status" value="1"/>
</dbReference>
<evidence type="ECO:0000313" key="2">
    <source>
        <dbReference type="EMBL" id="PMD20425.1"/>
    </source>
</evidence>
<dbReference type="PANTHER" id="PTHR33112">
    <property type="entry name" value="DOMAIN PROTEIN, PUTATIVE-RELATED"/>
    <property type="match status" value="1"/>
</dbReference>
<feature type="domain" description="Heterokaryon incompatibility" evidence="1">
    <location>
        <begin position="249"/>
        <end position="409"/>
    </location>
</feature>
<sequence>MQTRNESMRSVPPPLTLANIYAQSPEQLCGICKVIVPDRNTSSWDKDDPTVQWLDYERIDYYPGLPSLAASAYAGCGLCRMFRETILENWGNPHVAGLDEHRPVRIADVHFASEQFEQGGKAISLDTQQGRMINTITMTVTLQDSEGLDEETHDISMILCFACFDTLDLNSSMQQHRRRLPSLSTLSDENIQLMKRWIQECQTNHRVCYTIPDSWMPTRLLDVGSDDESGSEMPRLVETANTLMDSRKFVALSHMWGDMTVSSPLRSIRSNYETMKNGVARSSLPRNFADAVSVCRCLGVRYIWIDSLCIIQDSPEDWAHEAGLMHKVYRNAVVTVVATSATSSHDGFLQRHIASVPAVRLSYSLGNSGCQSLIICPNEYAQGRMGPNPELEVGINRSRWNTRGWTMQERILSTRLIHFCKNLICFECRTCMVTEENVSMASERDDAIVKFELWPRSDNIFREPKTAGSNNLAQDIEALYKKWMATLEEYSFRQLTKQSDKLPAIQSIAAEMSLVVDDTYIPFAGMWRGNLKRELFWQSLPPLPFQRPESYGAPSWSWVSAGSDVRWLRKKLDNVIEIPTIRYSFDVLDFGNQHPKFKAYNYLEVQGYTKSISRIVPTDSSSSSSASWRSIEYYFPFSLQVVDANGAHVKFGSARLDLKDYVPKEGAQLLYLHVTERYPSGLLLERSDTTEPIWFRIGIASTFTVAAGQEIVEIFFTYGSYQKIIII</sequence>
<name>A0A2J6Q2C6_9HELO</name>
<dbReference type="STRING" id="1745343.A0A2J6Q2C6"/>
<gene>
    <name evidence="2" type="ORF">NA56DRAFT_627733</name>
</gene>
<dbReference type="AlphaFoldDB" id="A0A2J6Q2C6"/>